<keyword evidence="4" id="KW-1185">Reference proteome</keyword>
<dbReference type="HOGENOM" id="CLU_601283_0_0_1"/>
<comment type="caution">
    <text evidence="3">The sequence shown here is derived from an EMBL/GenBank/DDBJ whole genome shotgun (WGS) entry which is preliminary data.</text>
</comment>
<gene>
    <name evidence="3" type="ORF">A1O1_07776</name>
</gene>
<organism evidence="3 4">
    <name type="scientific">Capronia coronata CBS 617.96</name>
    <dbReference type="NCBI Taxonomy" id="1182541"/>
    <lineage>
        <taxon>Eukaryota</taxon>
        <taxon>Fungi</taxon>
        <taxon>Dikarya</taxon>
        <taxon>Ascomycota</taxon>
        <taxon>Pezizomycotina</taxon>
        <taxon>Eurotiomycetes</taxon>
        <taxon>Chaetothyriomycetidae</taxon>
        <taxon>Chaetothyriales</taxon>
        <taxon>Herpotrichiellaceae</taxon>
        <taxon>Capronia</taxon>
    </lineage>
</organism>
<feature type="domain" description="DUF7924" evidence="2">
    <location>
        <begin position="258"/>
        <end position="418"/>
    </location>
</feature>
<dbReference type="OrthoDB" id="5426775at2759"/>
<proteinExistence type="predicted"/>
<dbReference type="STRING" id="1182541.W9XXK2"/>
<dbReference type="Proteomes" id="UP000019484">
    <property type="component" value="Unassembled WGS sequence"/>
</dbReference>
<name>W9XXK2_9EURO</name>
<evidence type="ECO:0000313" key="4">
    <source>
        <dbReference type="Proteomes" id="UP000019484"/>
    </source>
</evidence>
<dbReference type="Pfam" id="PF25545">
    <property type="entry name" value="DUF7924"/>
    <property type="match status" value="1"/>
</dbReference>
<evidence type="ECO:0000259" key="2">
    <source>
        <dbReference type="Pfam" id="PF25545"/>
    </source>
</evidence>
<protein>
    <recommendedName>
        <fullName evidence="2">DUF7924 domain-containing protein</fullName>
    </recommendedName>
</protein>
<dbReference type="InterPro" id="IPR057684">
    <property type="entry name" value="DUF7924"/>
</dbReference>
<accession>W9XXK2</accession>
<dbReference type="EMBL" id="AMWN01000007">
    <property type="protein sequence ID" value="EXJ81711.1"/>
    <property type="molecule type" value="Genomic_DNA"/>
</dbReference>
<dbReference type="PANTHER" id="PTHR42470">
    <property type="entry name" value="VAST DOMAIN-CONTAINING PROTEIN"/>
    <property type="match status" value="1"/>
</dbReference>
<dbReference type="PANTHER" id="PTHR42470:SF2">
    <property type="match status" value="1"/>
</dbReference>
<dbReference type="RefSeq" id="XP_007726832.1">
    <property type="nucleotide sequence ID" value="XM_007728642.1"/>
</dbReference>
<evidence type="ECO:0000313" key="3">
    <source>
        <dbReference type="EMBL" id="EXJ81711.1"/>
    </source>
</evidence>
<dbReference type="AlphaFoldDB" id="W9XXK2"/>
<reference evidence="3 4" key="1">
    <citation type="submission" date="2013-03" db="EMBL/GenBank/DDBJ databases">
        <title>The Genome Sequence of Capronia coronata CBS 617.96.</title>
        <authorList>
            <consortium name="The Broad Institute Genomics Platform"/>
            <person name="Cuomo C."/>
            <person name="de Hoog S."/>
            <person name="Gorbushina A."/>
            <person name="Walker B."/>
            <person name="Young S.K."/>
            <person name="Zeng Q."/>
            <person name="Gargeya S."/>
            <person name="Fitzgerald M."/>
            <person name="Haas B."/>
            <person name="Abouelleil A."/>
            <person name="Allen A.W."/>
            <person name="Alvarado L."/>
            <person name="Arachchi H.M."/>
            <person name="Berlin A.M."/>
            <person name="Chapman S.B."/>
            <person name="Gainer-Dewar J."/>
            <person name="Goldberg J."/>
            <person name="Griggs A."/>
            <person name="Gujja S."/>
            <person name="Hansen M."/>
            <person name="Howarth C."/>
            <person name="Imamovic A."/>
            <person name="Ireland A."/>
            <person name="Larimer J."/>
            <person name="McCowan C."/>
            <person name="Murphy C."/>
            <person name="Pearson M."/>
            <person name="Poon T.W."/>
            <person name="Priest M."/>
            <person name="Roberts A."/>
            <person name="Saif S."/>
            <person name="Shea T."/>
            <person name="Sisk P."/>
            <person name="Sykes S."/>
            <person name="Wortman J."/>
            <person name="Nusbaum C."/>
            <person name="Birren B."/>
        </authorList>
    </citation>
    <scope>NUCLEOTIDE SEQUENCE [LARGE SCALE GENOMIC DNA]</scope>
    <source>
        <strain evidence="3 4">CBS 617.96</strain>
    </source>
</reference>
<sequence length="455" mass="51538">MPPEIHCPRPQRPPIRSFIFDDIEDKDLRHTQYRRTLLYLFPELFPASKLKARSRSDGYLLQTMLRNQKFFPPTLPRRSAHVHDHDPLPRHHSAPVDACRTTDPAMLAATPPSSYSGNESPFPYQGGISDLVSASSSYSDLPKKPSTCSRVRSPRYRQDLLHNKIVVRPAQIPPSILEYGRRIISRARNSPTMPDSQAQAAVTAIRMLDDADESTIYAEYMSMQLLPGLFLYSGKIRKAGNIPFDPEALPQIPSAPPLATPRPDLHYCLDRSNFSFEEGSQGCLLSLPPDFHPFVQPSRAGYWPYFTVEFKSEACRGTSWVAENQNATTGALCVNAMEKLLSLDMVPTGHTEIESVSFSCNINAMVAVIWIHYCQNQQFYSTELEYFHLSSSRAVVDFRNSVRNIVEFGFKDRLPQILALLDSISRPVLTPSAPKSRHTRKRDEETFTPKKKARR</sequence>
<feature type="region of interest" description="Disordered" evidence="1">
    <location>
        <begin position="430"/>
        <end position="455"/>
    </location>
</feature>
<dbReference type="GeneID" id="19162631"/>
<evidence type="ECO:0000256" key="1">
    <source>
        <dbReference type="SAM" id="MobiDB-lite"/>
    </source>
</evidence>